<keyword evidence="3" id="KW-1133">Transmembrane helix</keyword>
<evidence type="ECO:0000256" key="3">
    <source>
        <dbReference type="SAM" id="Phobius"/>
    </source>
</evidence>
<feature type="coiled-coil region" evidence="1">
    <location>
        <begin position="455"/>
        <end position="531"/>
    </location>
</feature>
<protein>
    <submittedName>
        <fullName evidence="6">Golgin-84</fullName>
    </submittedName>
</protein>
<evidence type="ECO:0000256" key="1">
    <source>
        <dbReference type="SAM" id="Coils"/>
    </source>
</evidence>
<keyword evidence="3" id="KW-0812">Transmembrane</keyword>
<keyword evidence="3" id="KW-0472">Membrane</keyword>
<dbReference type="WBParaSite" id="HNAJ_0000155801-mRNA-1">
    <property type="protein sequence ID" value="HNAJ_0000155801-mRNA-1"/>
    <property type="gene ID" value="HNAJ_0000155801"/>
</dbReference>
<dbReference type="Proteomes" id="UP000278807">
    <property type="component" value="Unassembled WGS sequence"/>
</dbReference>
<gene>
    <name evidence="4" type="ORF">HNAJ_LOCUS1557</name>
</gene>
<keyword evidence="5" id="KW-1185">Reference proteome</keyword>
<evidence type="ECO:0000313" key="4">
    <source>
        <dbReference type="EMBL" id="VDN97416.1"/>
    </source>
</evidence>
<keyword evidence="1" id="KW-0175">Coiled coil</keyword>
<dbReference type="AlphaFoldDB" id="A0A158QH61"/>
<reference evidence="6" key="1">
    <citation type="submission" date="2016-04" db="UniProtKB">
        <authorList>
            <consortium name="WormBaseParasite"/>
        </authorList>
    </citation>
    <scope>IDENTIFICATION</scope>
</reference>
<accession>A0A158QH61</accession>
<feature type="region of interest" description="Disordered" evidence="2">
    <location>
        <begin position="431"/>
        <end position="453"/>
    </location>
</feature>
<sequence length="642" mass="72591">MEEADSTYLLPKLNHKDSTFGMPRKKFPRYALTNGLEKNEATLVAEATAYAARRFHTELTALQGHSKRRHTPAPPTHQSPPSVTCANTSAAVIVKPEPLRMALLEVNEEDEEMEAQNDPLDIMSNGTKLSREAFLERAKELLTRPESIMVANSTSSVSYAELKEALSTVLARNSRLQELRHSQISRYLQLQRRAESLNAELDASVDNLRHHRTRWEAEKRRLLVEEKELRQQLAEALAVVAQSSPKRSNNHHSDQGEKGNCLQCEKRNLEISALKIAIERLEGELARHRRAFEQESANFSVQLADAAAENRSLRLQLSRSSTVTTSVNSNTLPSKNSCVSCKRLQQLVDILQEKKSSRNSASEVEIQTEFPPEIPENSRPNAAEEESDGRSLFELLESRGRINDLTTEYLEQQLGECLRTAPQKLTVKTPPQTSIIMPDKNAGTTENEMSKTPDVPRLLERLKKLEAEAQSSADQLRSSNDEFLQLRERLTSATIEKAHLKARLDSSNDRILQLESDLNERIQDLQRLQSRLSDYQKPQSCVLRFEDSDHGPVNSSPQRIIIRQTYSKCQQVFASISKIPKQILNQPTVYVLSSVCRAAGNRVLKRIDYRIIGSRGPRVVVFIVLILYMCILHLLLANCLLQ</sequence>
<feature type="region of interest" description="Disordered" evidence="2">
    <location>
        <begin position="63"/>
        <end position="84"/>
    </location>
</feature>
<evidence type="ECO:0000313" key="5">
    <source>
        <dbReference type="Proteomes" id="UP000278807"/>
    </source>
</evidence>
<name>A0A158QH61_RODNA</name>
<proteinExistence type="predicted"/>
<feature type="coiled-coil region" evidence="1">
    <location>
        <begin position="159"/>
        <end position="239"/>
    </location>
</feature>
<evidence type="ECO:0000313" key="6">
    <source>
        <dbReference type="WBParaSite" id="HNAJ_0000155801-mRNA-1"/>
    </source>
</evidence>
<evidence type="ECO:0000256" key="2">
    <source>
        <dbReference type="SAM" id="MobiDB-lite"/>
    </source>
</evidence>
<feature type="region of interest" description="Disordered" evidence="2">
    <location>
        <begin position="240"/>
        <end position="259"/>
    </location>
</feature>
<dbReference type="OrthoDB" id="6233681at2759"/>
<organism evidence="6">
    <name type="scientific">Rodentolepis nana</name>
    <name type="common">Dwarf tapeworm</name>
    <name type="synonym">Hymenolepis nana</name>
    <dbReference type="NCBI Taxonomy" id="102285"/>
    <lineage>
        <taxon>Eukaryota</taxon>
        <taxon>Metazoa</taxon>
        <taxon>Spiralia</taxon>
        <taxon>Lophotrochozoa</taxon>
        <taxon>Platyhelminthes</taxon>
        <taxon>Cestoda</taxon>
        <taxon>Eucestoda</taxon>
        <taxon>Cyclophyllidea</taxon>
        <taxon>Hymenolepididae</taxon>
        <taxon>Rodentolepis</taxon>
    </lineage>
</organism>
<reference evidence="4 5" key="2">
    <citation type="submission" date="2018-11" db="EMBL/GenBank/DDBJ databases">
        <authorList>
            <consortium name="Pathogen Informatics"/>
        </authorList>
    </citation>
    <scope>NUCLEOTIDE SEQUENCE [LARGE SCALE GENOMIC DNA]</scope>
</reference>
<feature type="coiled-coil region" evidence="1">
    <location>
        <begin position="264"/>
        <end position="298"/>
    </location>
</feature>
<dbReference type="EMBL" id="UZAE01000619">
    <property type="protein sequence ID" value="VDN97416.1"/>
    <property type="molecule type" value="Genomic_DNA"/>
</dbReference>
<feature type="transmembrane region" description="Helical" evidence="3">
    <location>
        <begin position="619"/>
        <end position="641"/>
    </location>
</feature>
<feature type="region of interest" description="Disordered" evidence="2">
    <location>
        <begin position="358"/>
        <end position="388"/>
    </location>
</feature>
<dbReference type="STRING" id="102285.A0A158QH61"/>